<dbReference type="AlphaFoldDB" id="A0A4R5KHF8"/>
<keyword evidence="2" id="KW-1185">Reference proteome</keyword>
<dbReference type="InterPro" id="IPR013078">
    <property type="entry name" value="His_Pase_superF_clade-1"/>
</dbReference>
<evidence type="ECO:0000313" key="2">
    <source>
        <dbReference type="Proteomes" id="UP000295636"/>
    </source>
</evidence>
<dbReference type="GO" id="GO:0005737">
    <property type="term" value="C:cytoplasm"/>
    <property type="evidence" value="ECO:0007669"/>
    <property type="project" value="TreeGrafter"/>
</dbReference>
<accession>A0A4R5KHF8</accession>
<dbReference type="Pfam" id="PF00300">
    <property type="entry name" value="His_Phos_1"/>
    <property type="match status" value="1"/>
</dbReference>
<dbReference type="GO" id="GO:0016791">
    <property type="term" value="F:phosphatase activity"/>
    <property type="evidence" value="ECO:0007669"/>
    <property type="project" value="TreeGrafter"/>
</dbReference>
<dbReference type="PANTHER" id="PTHR48100:SF59">
    <property type="entry name" value="ADENOSYLCOBALAMIN_ALPHA-RIBAZOLE PHOSPHATASE"/>
    <property type="match status" value="1"/>
</dbReference>
<dbReference type="CDD" id="cd07067">
    <property type="entry name" value="HP_PGM_like"/>
    <property type="match status" value="1"/>
</dbReference>
<comment type="caution">
    <text evidence="1">The sequence shown here is derived from an EMBL/GenBank/DDBJ whole genome shotgun (WGS) entry which is preliminary data.</text>
</comment>
<evidence type="ECO:0000313" key="1">
    <source>
        <dbReference type="EMBL" id="TDF93797.1"/>
    </source>
</evidence>
<dbReference type="EMBL" id="SMRT01000015">
    <property type="protein sequence ID" value="TDF93797.1"/>
    <property type="molecule type" value="Genomic_DNA"/>
</dbReference>
<dbReference type="SMART" id="SM00855">
    <property type="entry name" value="PGAM"/>
    <property type="match status" value="1"/>
</dbReference>
<dbReference type="InterPro" id="IPR029033">
    <property type="entry name" value="His_PPase_superfam"/>
</dbReference>
<name>A0A4R5KHF8_9BACL</name>
<dbReference type="SUPFAM" id="SSF53254">
    <property type="entry name" value="Phosphoglycerate mutase-like"/>
    <property type="match status" value="1"/>
</dbReference>
<sequence length="195" mass="21601">MGTILYMVRHAEAPFSLERERERGLSDRGKKAAALVTELLADCGIAAVVSSPYARAVETVKGLADRMGIPIELEEDLRERQLAGIDYIVEDRDFIPAVEKLFAEPDFSFPGGESNAASQRRSVAALRRVMERHKGKSIAVGTHGNIMTVMMQYFNSSIGLAFWKQTSKPDIYKMEFDDTGSLIAINRLWEEAGSG</sequence>
<organism evidence="1 2">
    <name type="scientific">Paenibacillus piri</name>
    <dbReference type="NCBI Taxonomy" id="2547395"/>
    <lineage>
        <taxon>Bacteria</taxon>
        <taxon>Bacillati</taxon>
        <taxon>Bacillota</taxon>
        <taxon>Bacilli</taxon>
        <taxon>Bacillales</taxon>
        <taxon>Paenibacillaceae</taxon>
        <taxon>Paenibacillus</taxon>
    </lineage>
</organism>
<dbReference type="RefSeq" id="WP_133233589.1">
    <property type="nucleotide sequence ID" value="NZ_SMRT01000015.1"/>
</dbReference>
<dbReference type="Gene3D" id="3.40.50.1240">
    <property type="entry name" value="Phosphoglycerate mutase-like"/>
    <property type="match status" value="1"/>
</dbReference>
<reference evidence="1 2" key="1">
    <citation type="submission" date="2019-03" db="EMBL/GenBank/DDBJ databases">
        <title>This is whole genome sequence of Paenibacillus sp MS74 strain.</title>
        <authorList>
            <person name="Trinh H.N."/>
        </authorList>
    </citation>
    <scope>NUCLEOTIDE SEQUENCE [LARGE SCALE GENOMIC DNA]</scope>
    <source>
        <strain evidence="1 2">MS74</strain>
    </source>
</reference>
<dbReference type="Proteomes" id="UP000295636">
    <property type="component" value="Unassembled WGS sequence"/>
</dbReference>
<proteinExistence type="predicted"/>
<dbReference type="InterPro" id="IPR050275">
    <property type="entry name" value="PGM_Phosphatase"/>
</dbReference>
<protein>
    <submittedName>
        <fullName evidence="1">Histidine phosphatase family protein</fullName>
    </submittedName>
</protein>
<dbReference type="OrthoDB" id="2185101at2"/>
<dbReference type="PANTHER" id="PTHR48100">
    <property type="entry name" value="BROAD-SPECIFICITY PHOSPHATASE YOR283W-RELATED"/>
    <property type="match status" value="1"/>
</dbReference>
<gene>
    <name evidence="1" type="ORF">E1757_25770</name>
</gene>